<dbReference type="Pfam" id="PF09350">
    <property type="entry name" value="DJC28_CD"/>
    <property type="match status" value="1"/>
</dbReference>
<feature type="region of interest" description="Disordered" evidence="1">
    <location>
        <begin position="16"/>
        <end position="36"/>
    </location>
</feature>
<feature type="domain" description="DnaJ homologue subfamily C member 28 conserved" evidence="2">
    <location>
        <begin position="26"/>
        <end position="70"/>
    </location>
</feature>
<evidence type="ECO:0000313" key="3">
    <source>
        <dbReference type="EMBL" id="UOQ42913.1"/>
    </source>
</evidence>
<dbReference type="RefSeq" id="WP_244708273.1">
    <property type="nucleotide sequence ID" value="NZ_CP095073.1"/>
</dbReference>
<gene>
    <name evidence="3" type="ORF">MUN89_13200</name>
</gene>
<reference evidence="3 4" key="1">
    <citation type="submission" date="2022-04" db="EMBL/GenBank/DDBJ databases">
        <title>Halobacillus sp. isolated from saltern.</title>
        <authorList>
            <person name="Won M."/>
            <person name="Lee C.-M."/>
            <person name="Woen H.-Y."/>
            <person name="Kwon S.-W."/>
        </authorList>
    </citation>
    <scope>NUCLEOTIDE SEQUENCE [LARGE SCALE GENOMIC DNA]</scope>
    <source>
        <strain evidence="3 4">SSBR10-3</strain>
    </source>
</reference>
<evidence type="ECO:0000256" key="1">
    <source>
        <dbReference type="SAM" id="MobiDB-lite"/>
    </source>
</evidence>
<proteinExistence type="predicted"/>
<dbReference type="EMBL" id="CP095073">
    <property type="protein sequence ID" value="UOQ42913.1"/>
    <property type="molecule type" value="Genomic_DNA"/>
</dbReference>
<accession>A0ABY4EFS6</accession>
<dbReference type="InterPro" id="IPR018961">
    <property type="entry name" value="DnaJ_homolog_subfam-C_membr-28"/>
</dbReference>
<dbReference type="Proteomes" id="UP000831787">
    <property type="component" value="Chromosome"/>
</dbReference>
<organism evidence="3 4">
    <name type="scientific">Halobacillus salinarum</name>
    <dbReference type="NCBI Taxonomy" id="2932257"/>
    <lineage>
        <taxon>Bacteria</taxon>
        <taxon>Bacillati</taxon>
        <taxon>Bacillota</taxon>
        <taxon>Bacilli</taxon>
        <taxon>Bacillales</taxon>
        <taxon>Bacillaceae</taxon>
        <taxon>Halobacillus</taxon>
    </lineage>
</organism>
<sequence>MDRKYNNDMIGEILEQSGEKDNYSGPGKGKPLPKDYTSKDVYQNFQKAAKNAGYLPGWIKLQKEISALVQSCQTESDLVIINEKIKQHNKICPVQMQKNKISFDNLAKAKEVW</sequence>
<keyword evidence="4" id="KW-1185">Reference proteome</keyword>
<evidence type="ECO:0000313" key="4">
    <source>
        <dbReference type="Proteomes" id="UP000831787"/>
    </source>
</evidence>
<protein>
    <submittedName>
        <fullName evidence="3">DUF1992 domain-containing protein</fullName>
    </submittedName>
</protein>
<name>A0ABY4EFS6_9BACI</name>
<evidence type="ECO:0000259" key="2">
    <source>
        <dbReference type="Pfam" id="PF09350"/>
    </source>
</evidence>